<evidence type="ECO:0000313" key="2">
    <source>
        <dbReference type="EMBL" id="KKL18028.1"/>
    </source>
</evidence>
<protein>
    <submittedName>
        <fullName evidence="2">Uncharacterized protein</fullName>
    </submittedName>
</protein>
<organism evidence="2">
    <name type="scientific">marine sediment metagenome</name>
    <dbReference type="NCBI Taxonomy" id="412755"/>
    <lineage>
        <taxon>unclassified sequences</taxon>
        <taxon>metagenomes</taxon>
        <taxon>ecological metagenomes</taxon>
    </lineage>
</organism>
<name>A0A0F9E1K2_9ZZZZ</name>
<evidence type="ECO:0000256" key="1">
    <source>
        <dbReference type="SAM" id="MobiDB-lite"/>
    </source>
</evidence>
<dbReference type="EMBL" id="LAZR01039027">
    <property type="protein sequence ID" value="KKL18028.1"/>
    <property type="molecule type" value="Genomic_DNA"/>
</dbReference>
<reference evidence="2" key="1">
    <citation type="journal article" date="2015" name="Nature">
        <title>Complex archaea that bridge the gap between prokaryotes and eukaryotes.</title>
        <authorList>
            <person name="Spang A."/>
            <person name="Saw J.H."/>
            <person name="Jorgensen S.L."/>
            <person name="Zaremba-Niedzwiedzka K."/>
            <person name="Martijn J."/>
            <person name="Lind A.E."/>
            <person name="van Eijk R."/>
            <person name="Schleper C."/>
            <person name="Guy L."/>
            <person name="Ettema T.J."/>
        </authorList>
    </citation>
    <scope>NUCLEOTIDE SEQUENCE</scope>
</reference>
<feature type="region of interest" description="Disordered" evidence="1">
    <location>
        <begin position="1"/>
        <end position="85"/>
    </location>
</feature>
<accession>A0A0F9E1K2</accession>
<dbReference type="AlphaFoldDB" id="A0A0F9E1K2"/>
<comment type="caution">
    <text evidence="2">The sequence shown here is derived from an EMBL/GenBank/DDBJ whole genome shotgun (WGS) entry which is preliminary data.</text>
</comment>
<gene>
    <name evidence="2" type="ORF">LCGC14_2479600</name>
</gene>
<proteinExistence type="predicted"/>
<sequence length="85" mass="9007">MEVPQEQEGPSGQNAEEEKALGPGWADSPAAFQAEKPKVDDVRGGPGLAGTEAEEQRVAAEAPSEEGTEPAEKEKPKPKDKKKPK</sequence>